<sequence length="349" mass="36628">MEPVRREGPLTGLRVVELAAIGPVPFAGMTLAQMGATVTVVERPSGLDSVIPTDADAQHADKRRSTLDLRSAEGAAALLDLVAEADVLLEGHRPGVLERLGLGPDVLSARNPALVVGRMTGWGQDGPLARSAGHDVNYIGVTGALHAVGPADGPPQIPLNLVGDYGGGALYLLCGVLAALHERTRTGRGQVVDAAIVDGAAHLLSGIHSAMAAGLWQDRRGANFADGGTPWYAVYRTSDDGYMSVSAVEQPFYLELLRLLDLERLGPHRPPERWAEIRAAFAEAFARCSRAGWTERAAGTDACVAPVLSLREAAGHPHLSARGTVREVDGRIVAAPAPRFSAHPSTGSR</sequence>
<evidence type="ECO:0000313" key="2">
    <source>
        <dbReference type="Proteomes" id="UP001501598"/>
    </source>
</evidence>
<dbReference type="InterPro" id="IPR050509">
    <property type="entry name" value="CoA-transferase_III"/>
</dbReference>
<dbReference type="InterPro" id="IPR023606">
    <property type="entry name" value="CoA-Trfase_III_dom_1_sf"/>
</dbReference>
<comment type="caution">
    <text evidence="1">The sequence shown here is derived from an EMBL/GenBank/DDBJ whole genome shotgun (WGS) entry which is preliminary data.</text>
</comment>
<dbReference type="PANTHER" id="PTHR48228">
    <property type="entry name" value="SUCCINYL-COA--D-CITRAMALATE COA-TRANSFERASE"/>
    <property type="match status" value="1"/>
</dbReference>
<dbReference type="PANTHER" id="PTHR48228:SF5">
    <property type="entry name" value="ALPHA-METHYLACYL-COA RACEMASE"/>
    <property type="match status" value="1"/>
</dbReference>
<protein>
    <submittedName>
        <fullName evidence="1">CaiB/BaiF CoA-transferase family protein</fullName>
    </submittedName>
</protein>
<gene>
    <name evidence="1" type="ORF">GCM10023175_41530</name>
</gene>
<keyword evidence="2" id="KW-1185">Reference proteome</keyword>
<dbReference type="SUPFAM" id="SSF89796">
    <property type="entry name" value="CoA-transferase family III (CaiB/BaiF)"/>
    <property type="match status" value="1"/>
</dbReference>
<dbReference type="InterPro" id="IPR044855">
    <property type="entry name" value="CoA-Trfase_III_dom3_sf"/>
</dbReference>
<accession>A0ABP8RWX6</accession>
<proteinExistence type="predicted"/>
<organism evidence="1 2">
    <name type="scientific">Pseudonocardia xishanensis</name>
    <dbReference type="NCBI Taxonomy" id="630995"/>
    <lineage>
        <taxon>Bacteria</taxon>
        <taxon>Bacillati</taxon>
        <taxon>Actinomycetota</taxon>
        <taxon>Actinomycetes</taxon>
        <taxon>Pseudonocardiales</taxon>
        <taxon>Pseudonocardiaceae</taxon>
        <taxon>Pseudonocardia</taxon>
    </lineage>
</organism>
<reference evidence="2" key="1">
    <citation type="journal article" date="2019" name="Int. J. Syst. Evol. Microbiol.">
        <title>The Global Catalogue of Microorganisms (GCM) 10K type strain sequencing project: providing services to taxonomists for standard genome sequencing and annotation.</title>
        <authorList>
            <consortium name="The Broad Institute Genomics Platform"/>
            <consortium name="The Broad Institute Genome Sequencing Center for Infectious Disease"/>
            <person name="Wu L."/>
            <person name="Ma J."/>
        </authorList>
    </citation>
    <scope>NUCLEOTIDE SEQUENCE [LARGE SCALE GENOMIC DNA]</scope>
    <source>
        <strain evidence="2">JCM 17906</strain>
    </source>
</reference>
<dbReference type="Gene3D" id="3.30.1540.10">
    <property type="entry name" value="formyl-coa transferase, domain 3"/>
    <property type="match status" value="1"/>
</dbReference>
<dbReference type="Proteomes" id="UP001501598">
    <property type="component" value="Unassembled WGS sequence"/>
</dbReference>
<dbReference type="RefSeq" id="WP_345421006.1">
    <property type="nucleotide sequence ID" value="NZ_BAABGT010000061.1"/>
</dbReference>
<dbReference type="InterPro" id="IPR003673">
    <property type="entry name" value="CoA-Trfase_fam_III"/>
</dbReference>
<evidence type="ECO:0000313" key="1">
    <source>
        <dbReference type="EMBL" id="GAA4550788.1"/>
    </source>
</evidence>
<name>A0ABP8RWX6_9PSEU</name>
<dbReference type="EMBL" id="BAABGT010000061">
    <property type="protein sequence ID" value="GAA4550788.1"/>
    <property type="molecule type" value="Genomic_DNA"/>
</dbReference>
<dbReference type="Pfam" id="PF02515">
    <property type="entry name" value="CoA_transf_3"/>
    <property type="match status" value="1"/>
</dbReference>
<dbReference type="Gene3D" id="3.40.50.10540">
    <property type="entry name" value="Crotonobetainyl-coa:carnitine coa-transferase, domain 1"/>
    <property type="match status" value="1"/>
</dbReference>